<organism evidence="1 2">
    <name type="scientific">Trichocladium antarcticum</name>
    <dbReference type="NCBI Taxonomy" id="1450529"/>
    <lineage>
        <taxon>Eukaryota</taxon>
        <taxon>Fungi</taxon>
        <taxon>Dikarya</taxon>
        <taxon>Ascomycota</taxon>
        <taxon>Pezizomycotina</taxon>
        <taxon>Sordariomycetes</taxon>
        <taxon>Sordariomycetidae</taxon>
        <taxon>Sordariales</taxon>
        <taxon>Chaetomiaceae</taxon>
        <taxon>Trichocladium</taxon>
    </lineage>
</organism>
<evidence type="ECO:0000313" key="1">
    <source>
        <dbReference type="EMBL" id="KAK4131446.1"/>
    </source>
</evidence>
<gene>
    <name evidence="1" type="ORF">BT67DRAFT_387977</name>
</gene>
<name>A0AAN6UGW8_9PEZI</name>
<sequence>ELCAKVLCNDSTIANNNLVKYIYKVVHRAFLKFSIDVTLPKALKYILRKARFKNV</sequence>
<protein>
    <submittedName>
        <fullName evidence="1">Uncharacterized protein</fullName>
    </submittedName>
</protein>
<proteinExistence type="predicted"/>
<dbReference type="AlphaFoldDB" id="A0AAN6UGW8"/>
<dbReference type="EMBL" id="MU853424">
    <property type="protein sequence ID" value="KAK4131446.1"/>
    <property type="molecule type" value="Genomic_DNA"/>
</dbReference>
<dbReference type="Proteomes" id="UP001304895">
    <property type="component" value="Unassembled WGS sequence"/>
</dbReference>
<evidence type="ECO:0000313" key="2">
    <source>
        <dbReference type="Proteomes" id="UP001304895"/>
    </source>
</evidence>
<comment type="caution">
    <text evidence="1">The sequence shown here is derived from an EMBL/GenBank/DDBJ whole genome shotgun (WGS) entry which is preliminary data.</text>
</comment>
<reference evidence="1" key="1">
    <citation type="journal article" date="2023" name="Mol. Phylogenet. Evol.">
        <title>Genome-scale phylogeny and comparative genomics of the fungal order Sordariales.</title>
        <authorList>
            <person name="Hensen N."/>
            <person name="Bonometti L."/>
            <person name="Westerberg I."/>
            <person name="Brannstrom I.O."/>
            <person name="Guillou S."/>
            <person name="Cros-Aarteil S."/>
            <person name="Calhoun S."/>
            <person name="Haridas S."/>
            <person name="Kuo A."/>
            <person name="Mondo S."/>
            <person name="Pangilinan J."/>
            <person name="Riley R."/>
            <person name="LaButti K."/>
            <person name="Andreopoulos B."/>
            <person name="Lipzen A."/>
            <person name="Chen C."/>
            <person name="Yan M."/>
            <person name="Daum C."/>
            <person name="Ng V."/>
            <person name="Clum A."/>
            <person name="Steindorff A."/>
            <person name="Ohm R.A."/>
            <person name="Martin F."/>
            <person name="Silar P."/>
            <person name="Natvig D.O."/>
            <person name="Lalanne C."/>
            <person name="Gautier V."/>
            <person name="Ament-Velasquez S.L."/>
            <person name="Kruys A."/>
            <person name="Hutchinson M.I."/>
            <person name="Powell A.J."/>
            <person name="Barry K."/>
            <person name="Miller A.N."/>
            <person name="Grigoriev I.V."/>
            <person name="Debuchy R."/>
            <person name="Gladieux P."/>
            <person name="Hiltunen Thoren M."/>
            <person name="Johannesson H."/>
        </authorList>
    </citation>
    <scope>NUCLEOTIDE SEQUENCE</scope>
    <source>
        <strain evidence="1">CBS 123565</strain>
    </source>
</reference>
<reference evidence="1" key="2">
    <citation type="submission" date="2023-05" db="EMBL/GenBank/DDBJ databases">
        <authorList>
            <consortium name="Lawrence Berkeley National Laboratory"/>
            <person name="Steindorff A."/>
            <person name="Hensen N."/>
            <person name="Bonometti L."/>
            <person name="Westerberg I."/>
            <person name="Brannstrom I.O."/>
            <person name="Guillou S."/>
            <person name="Cros-Aarteil S."/>
            <person name="Calhoun S."/>
            <person name="Haridas S."/>
            <person name="Kuo A."/>
            <person name="Mondo S."/>
            <person name="Pangilinan J."/>
            <person name="Riley R."/>
            <person name="Labutti K."/>
            <person name="Andreopoulos B."/>
            <person name="Lipzen A."/>
            <person name="Chen C."/>
            <person name="Yanf M."/>
            <person name="Daum C."/>
            <person name="Ng V."/>
            <person name="Clum A."/>
            <person name="Ohm R."/>
            <person name="Martin F."/>
            <person name="Silar P."/>
            <person name="Natvig D."/>
            <person name="Lalanne C."/>
            <person name="Gautier V."/>
            <person name="Ament-Velasquez S.L."/>
            <person name="Kruys A."/>
            <person name="Hutchinson M.I."/>
            <person name="Powell A.J."/>
            <person name="Barry K."/>
            <person name="Miller A.N."/>
            <person name="Grigoriev I.V."/>
            <person name="Debuchy R."/>
            <person name="Gladieux P."/>
            <person name="Thoren M.H."/>
            <person name="Johannesson H."/>
        </authorList>
    </citation>
    <scope>NUCLEOTIDE SEQUENCE</scope>
    <source>
        <strain evidence="1">CBS 123565</strain>
    </source>
</reference>
<accession>A0AAN6UGW8</accession>
<keyword evidence="2" id="KW-1185">Reference proteome</keyword>
<feature type="non-terminal residue" evidence="1">
    <location>
        <position position="1"/>
    </location>
</feature>